<gene>
    <name evidence="1" type="ORF">MSIMFB_01447</name>
</gene>
<dbReference type="CDD" id="cd08916">
    <property type="entry name" value="TrHb3_P"/>
    <property type="match status" value="1"/>
</dbReference>
<dbReference type="InterPro" id="IPR012292">
    <property type="entry name" value="Globin/Proto"/>
</dbReference>
<accession>A0A7Z7II62</accession>
<dbReference type="Proteomes" id="UP000554965">
    <property type="component" value="Unassembled WGS sequence"/>
</dbReference>
<sequence length="132" mass="15142">MMGDLTDRADVEALLRRFYNRALVDDVLVEPFAPVREIGLDAHIPTMCDFWETVLFRAGRYPGNQRRNALTAHRAVHQRTPLTDRHFARWLTIWHSTVDEMYRGPVAERAKVQASRIAGALERRLTGCAGVR</sequence>
<comment type="caution">
    <text evidence="1">The sequence shown here is derived from an EMBL/GenBank/DDBJ whole genome shotgun (WGS) entry which is preliminary data.</text>
</comment>
<reference evidence="1 2" key="1">
    <citation type="submission" date="2017-10" db="EMBL/GenBank/DDBJ databases">
        <authorList>
            <consortium name="Urmite Genomes"/>
        </authorList>
    </citation>
    <scope>NUCLEOTIDE SEQUENCE [LARGE SCALE GENOMIC DNA]</scope>
    <source>
        <strain evidence="1 2">FB-527</strain>
    </source>
</reference>
<proteinExistence type="predicted"/>
<keyword evidence="2" id="KW-1185">Reference proteome</keyword>
<organism evidence="1 2">
    <name type="scientific">Mycobacterium simulans</name>
    <dbReference type="NCBI Taxonomy" id="627089"/>
    <lineage>
        <taxon>Bacteria</taxon>
        <taxon>Bacillati</taxon>
        <taxon>Actinomycetota</taxon>
        <taxon>Actinomycetes</taxon>
        <taxon>Mycobacteriales</taxon>
        <taxon>Mycobacteriaceae</taxon>
        <taxon>Mycobacterium</taxon>
    </lineage>
</organism>
<protein>
    <recommendedName>
        <fullName evidence="3">Cyanoglobin</fullName>
    </recommendedName>
</protein>
<dbReference type="SUPFAM" id="SSF46458">
    <property type="entry name" value="Globin-like"/>
    <property type="match status" value="1"/>
</dbReference>
<evidence type="ECO:0000313" key="2">
    <source>
        <dbReference type="Proteomes" id="UP000554965"/>
    </source>
</evidence>
<dbReference type="EMBL" id="OCTY01000002">
    <property type="protein sequence ID" value="SOJ53949.1"/>
    <property type="molecule type" value="Genomic_DNA"/>
</dbReference>
<name>A0A7Z7II62_9MYCO</name>
<dbReference type="GO" id="GO:0019825">
    <property type="term" value="F:oxygen binding"/>
    <property type="evidence" value="ECO:0007669"/>
    <property type="project" value="InterPro"/>
</dbReference>
<evidence type="ECO:0000313" key="1">
    <source>
        <dbReference type="EMBL" id="SOJ53949.1"/>
    </source>
</evidence>
<dbReference type="GO" id="GO:0020037">
    <property type="term" value="F:heme binding"/>
    <property type="evidence" value="ECO:0007669"/>
    <property type="project" value="InterPro"/>
</dbReference>
<dbReference type="Gene3D" id="1.10.490.10">
    <property type="entry name" value="Globins"/>
    <property type="match status" value="1"/>
</dbReference>
<dbReference type="AlphaFoldDB" id="A0A7Z7II62"/>
<evidence type="ECO:0008006" key="3">
    <source>
        <dbReference type="Google" id="ProtNLM"/>
    </source>
</evidence>
<dbReference type="InterPro" id="IPR009050">
    <property type="entry name" value="Globin-like_sf"/>
</dbReference>